<evidence type="ECO:0000313" key="9">
    <source>
        <dbReference type="Proteomes" id="UP000274131"/>
    </source>
</evidence>
<reference evidence="10" key="1">
    <citation type="submission" date="2017-02" db="UniProtKB">
        <authorList>
            <consortium name="WormBaseParasite"/>
        </authorList>
    </citation>
    <scope>IDENTIFICATION</scope>
</reference>
<dbReference type="Pfam" id="PF07679">
    <property type="entry name" value="I-set"/>
    <property type="match status" value="1"/>
</dbReference>
<dbReference type="EMBL" id="UXUI01007174">
    <property type="protein sequence ID" value="VDD86003.1"/>
    <property type="molecule type" value="Genomic_DNA"/>
</dbReference>
<dbReference type="GO" id="GO:0050839">
    <property type="term" value="F:cell adhesion molecule binding"/>
    <property type="evidence" value="ECO:0007669"/>
    <property type="project" value="TreeGrafter"/>
</dbReference>
<comment type="subcellular location">
    <subcellularLocation>
        <location evidence="1">Membrane</location>
        <topology evidence="1">Single-pass type I membrane protein</topology>
    </subcellularLocation>
</comment>
<evidence type="ECO:0000256" key="5">
    <source>
        <dbReference type="ARBA" id="ARBA00023319"/>
    </source>
</evidence>
<dbReference type="OrthoDB" id="6413693at2759"/>
<dbReference type="Proteomes" id="UP000274131">
    <property type="component" value="Unassembled WGS sequence"/>
</dbReference>
<dbReference type="Gene3D" id="2.60.40.10">
    <property type="entry name" value="Immunoglobulins"/>
    <property type="match status" value="3"/>
</dbReference>
<evidence type="ECO:0000259" key="7">
    <source>
        <dbReference type="PROSITE" id="PS50835"/>
    </source>
</evidence>
<feature type="domain" description="Ig-like" evidence="7">
    <location>
        <begin position="249"/>
        <end position="317"/>
    </location>
</feature>
<organism evidence="10">
    <name type="scientific">Enterobius vermicularis</name>
    <name type="common">Human pinworm</name>
    <dbReference type="NCBI Taxonomy" id="51028"/>
    <lineage>
        <taxon>Eukaryota</taxon>
        <taxon>Metazoa</taxon>
        <taxon>Ecdysozoa</taxon>
        <taxon>Nematoda</taxon>
        <taxon>Chromadorea</taxon>
        <taxon>Rhabditida</taxon>
        <taxon>Spirurina</taxon>
        <taxon>Oxyuridomorpha</taxon>
        <taxon>Oxyuroidea</taxon>
        <taxon>Oxyuridae</taxon>
        <taxon>Enterobius</taxon>
    </lineage>
</organism>
<keyword evidence="2" id="KW-0472">Membrane</keyword>
<evidence type="ECO:0000256" key="3">
    <source>
        <dbReference type="ARBA" id="ARBA00023157"/>
    </source>
</evidence>
<feature type="domain" description="Ig-like" evidence="7">
    <location>
        <begin position="119"/>
        <end position="243"/>
    </location>
</feature>
<keyword evidence="6" id="KW-0175">Coiled coil</keyword>
<dbReference type="InterPro" id="IPR051275">
    <property type="entry name" value="Cell_adhesion_signaling"/>
</dbReference>
<keyword evidence="9" id="KW-1185">Reference proteome</keyword>
<keyword evidence="4" id="KW-0325">Glycoprotein</keyword>
<dbReference type="SMART" id="SM00409">
    <property type="entry name" value="IG"/>
    <property type="match status" value="2"/>
</dbReference>
<feature type="domain" description="Ig-like" evidence="7">
    <location>
        <begin position="13"/>
        <end position="111"/>
    </location>
</feature>
<keyword evidence="3" id="KW-1015">Disulfide bond</keyword>
<accession>A0A0N4UVH1</accession>
<dbReference type="InterPro" id="IPR007110">
    <property type="entry name" value="Ig-like_dom"/>
</dbReference>
<proteinExistence type="predicted"/>
<protein>
    <submittedName>
        <fullName evidence="10">Ig-like domain-containing protein</fullName>
    </submittedName>
</protein>
<dbReference type="InterPro" id="IPR036179">
    <property type="entry name" value="Ig-like_dom_sf"/>
</dbReference>
<evidence type="ECO:0000256" key="6">
    <source>
        <dbReference type="SAM" id="Coils"/>
    </source>
</evidence>
<sequence length="317" mass="35625">MIASLVALVRSVQRIAEGPVDTSARIGSTVSLKCRVADQDGTVMWTKNGFGIGEDRNLSFFANYWLEGSQAKGEYHLRIANLTMSDEAVFRCSVSATNRSQLALSREARLTVLVEPEPPKFREEVSAIVKVIAGRPFDISCESLNGKPEAQINWALFTQRGSVKEWIWLGNETFSKKAEEFENSKQSIREEAKVIKRSSRTRDGKYNVVSNLTFISIPEDDGTYLMCLADHETYDKILPVSVKLDVNYPPMVKLSLANNTKLIEGQSATLICEAKAKPAKFLKYFWYRNGTRIAVANPNVIVYLFKNLFLIMFSQKA</sequence>
<dbReference type="GO" id="GO:0005911">
    <property type="term" value="C:cell-cell junction"/>
    <property type="evidence" value="ECO:0007669"/>
    <property type="project" value="TreeGrafter"/>
</dbReference>
<dbReference type="PANTHER" id="PTHR11640:SF31">
    <property type="entry name" value="IRREGULAR CHIASM C-ROUGHEST PROTEIN-RELATED"/>
    <property type="match status" value="1"/>
</dbReference>
<dbReference type="WBParaSite" id="EVEC_0000143801-mRNA-1">
    <property type="protein sequence ID" value="EVEC_0000143801-mRNA-1"/>
    <property type="gene ID" value="EVEC_0000143801"/>
</dbReference>
<dbReference type="GO" id="GO:0098609">
    <property type="term" value="P:cell-cell adhesion"/>
    <property type="evidence" value="ECO:0007669"/>
    <property type="project" value="TreeGrafter"/>
</dbReference>
<name>A0A0N4UVH1_ENTVE</name>
<evidence type="ECO:0000313" key="8">
    <source>
        <dbReference type="EMBL" id="VDD86003.1"/>
    </source>
</evidence>
<dbReference type="InterPro" id="IPR013783">
    <property type="entry name" value="Ig-like_fold"/>
</dbReference>
<feature type="coiled-coil region" evidence="6">
    <location>
        <begin position="171"/>
        <end position="198"/>
    </location>
</feature>
<dbReference type="STRING" id="51028.A0A0N4UVH1"/>
<evidence type="ECO:0000313" key="10">
    <source>
        <dbReference type="WBParaSite" id="EVEC_0000143801-mRNA-1"/>
    </source>
</evidence>
<dbReference type="GO" id="GO:0005886">
    <property type="term" value="C:plasma membrane"/>
    <property type="evidence" value="ECO:0007669"/>
    <property type="project" value="TreeGrafter"/>
</dbReference>
<dbReference type="InterPro" id="IPR003599">
    <property type="entry name" value="Ig_sub"/>
</dbReference>
<dbReference type="AlphaFoldDB" id="A0A0N4UVH1"/>
<gene>
    <name evidence="8" type="ORF">EVEC_LOCUS1146</name>
</gene>
<evidence type="ECO:0000256" key="4">
    <source>
        <dbReference type="ARBA" id="ARBA00023180"/>
    </source>
</evidence>
<evidence type="ECO:0000256" key="1">
    <source>
        <dbReference type="ARBA" id="ARBA00004479"/>
    </source>
</evidence>
<dbReference type="CDD" id="cd00096">
    <property type="entry name" value="Ig"/>
    <property type="match status" value="1"/>
</dbReference>
<reference evidence="8 9" key="2">
    <citation type="submission" date="2018-10" db="EMBL/GenBank/DDBJ databases">
        <authorList>
            <consortium name="Pathogen Informatics"/>
        </authorList>
    </citation>
    <scope>NUCLEOTIDE SEQUENCE [LARGE SCALE GENOMIC DNA]</scope>
</reference>
<dbReference type="PROSITE" id="PS50835">
    <property type="entry name" value="IG_LIKE"/>
    <property type="match status" value="3"/>
</dbReference>
<dbReference type="InterPro" id="IPR013098">
    <property type="entry name" value="Ig_I-set"/>
</dbReference>
<dbReference type="PANTHER" id="PTHR11640">
    <property type="entry name" value="NEPHRIN"/>
    <property type="match status" value="1"/>
</dbReference>
<keyword evidence="5" id="KW-0393">Immunoglobulin domain</keyword>
<evidence type="ECO:0000256" key="2">
    <source>
        <dbReference type="ARBA" id="ARBA00023136"/>
    </source>
</evidence>
<dbReference type="SUPFAM" id="SSF48726">
    <property type="entry name" value="Immunoglobulin"/>
    <property type="match status" value="3"/>
</dbReference>